<protein>
    <submittedName>
        <fullName evidence="1">Two-component response regulator</fullName>
    </submittedName>
</protein>
<organism evidence="1 2">
    <name type="scientific">Providencia burhodogranariea DSM 19968</name>
    <dbReference type="NCBI Taxonomy" id="1141662"/>
    <lineage>
        <taxon>Bacteria</taxon>
        <taxon>Pseudomonadati</taxon>
        <taxon>Pseudomonadota</taxon>
        <taxon>Gammaproteobacteria</taxon>
        <taxon>Enterobacterales</taxon>
        <taxon>Morganellaceae</taxon>
        <taxon>Providencia</taxon>
    </lineage>
</organism>
<name>K8WVH6_9GAMM</name>
<gene>
    <name evidence="1" type="ORF">OOA_02362</name>
</gene>
<evidence type="ECO:0000313" key="1">
    <source>
        <dbReference type="EMBL" id="EKT64603.1"/>
    </source>
</evidence>
<dbReference type="STRING" id="1141662.OOA_02362"/>
<dbReference type="AlphaFoldDB" id="K8WVH6"/>
<accession>K8WVH6</accession>
<comment type="caution">
    <text evidence="1">The sequence shown here is derived from an EMBL/GenBank/DDBJ whole genome shotgun (WGS) entry which is preliminary data.</text>
</comment>
<evidence type="ECO:0000313" key="2">
    <source>
        <dbReference type="Proteomes" id="UP000009336"/>
    </source>
</evidence>
<proteinExistence type="predicted"/>
<dbReference type="HOGENOM" id="CLU_2452193_0_0_6"/>
<dbReference type="Proteomes" id="UP000009336">
    <property type="component" value="Unassembled WGS sequence"/>
</dbReference>
<reference evidence="1 2" key="1">
    <citation type="journal article" date="2012" name="BMC Genomics">
        <title>Comparative genomics of bacteria in the genus Providencia isolated from wild Drosophila melanogaster.</title>
        <authorList>
            <person name="Galac M.R."/>
            <person name="Lazzaro B.P."/>
        </authorList>
    </citation>
    <scope>NUCLEOTIDE SEQUENCE [LARGE SCALE GENOMIC DNA]</scope>
    <source>
        <strain evidence="1 2">DSM 19968</strain>
    </source>
</reference>
<sequence length="89" mass="10443">MHQGQQWLHYRNSLSAYDYLFSDAAHFVTIPDGYTDQQQAINLLSVVDRRRAIIWLLRFNIEIPDNPIIIQRPECIKFIINNITVKSGK</sequence>
<dbReference type="PATRIC" id="fig|1141662.3.peg.476"/>
<dbReference type="EMBL" id="AKKL01000007">
    <property type="protein sequence ID" value="EKT64603.1"/>
    <property type="molecule type" value="Genomic_DNA"/>
</dbReference>
<keyword evidence="2" id="KW-1185">Reference proteome</keyword>